<dbReference type="PANTHER" id="PTHR30093:SF43">
    <property type="entry name" value="SLR2015 PROTEIN"/>
    <property type="match status" value="1"/>
</dbReference>
<feature type="transmembrane region" description="Helical" evidence="1">
    <location>
        <begin position="12"/>
        <end position="33"/>
    </location>
</feature>
<keyword evidence="3" id="KW-1185">Reference proteome</keyword>
<dbReference type="InterPro" id="IPR045584">
    <property type="entry name" value="Pilin-like"/>
</dbReference>
<gene>
    <name evidence="2" type="ORF">J5W02_01900</name>
</gene>
<dbReference type="RefSeq" id="WP_219963958.1">
    <property type="nucleotide sequence ID" value="NZ_JAGFNZ010000001.1"/>
</dbReference>
<dbReference type="PROSITE" id="PS00430">
    <property type="entry name" value="TONB_DEPENDENT_REC_1"/>
    <property type="match status" value="1"/>
</dbReference>
<dbReference type="PROSITE" id="PS00409">
    <property type="entry name" value="PROKAR_NTER_METHYL"/>
    <property type="match status" value="1"/>
</dbReference>
<sequence>MVKTLRKNNKKGFTLVELVIVIAILAILAAIAIPTVSNVISTANTNVDKANAQTVELALKSAQAEATAKTWDVDADTVTVKAALEQEGIPELPTIKTSGNYRIRNGKVKISANKDDGVKIVMDTTTTLKSVLENKDAES</sequence>
<organism evidence="2 3">
    <name type="scientific">Caproiciproducens faecalis</name>
    <dbReference type="NCBI Taxonomy" id="2820301"/>
    <lineage>
        <taxon>Bacteria</taxon>
        <taxon>Bacillati</taxon>
        <taxon>Bacillota</taxon>
        <taxon>Clostridia</taxon>
        <taxon>Eubacteriales</taxon>
        <taxon>Acutalibacteraceae</taxon>
        <taxon>Caproiciproducens</taxon>
    </lineage>
</organism>
<reference evidence="2 3" key="1">
    <citation type="submission" date="2021-03" db="EMBL/GenBank/DDBJ databases">
        <title>Caproiciproducens sp. nov. isolated from feces of cow.</title>
        <authorList>
            <person name="Choi J.-Y."/>
        </authorList>
    </citation>
    <scope>NUCLEOTIDE SEQUENCE [LARGE SCALE GENOMIC DNA]</scope>
    <source>
        <strain evidence="2 3">AGMB10547</strain>
    </source>
</reference>
<dbReference type="InterPro" id="IPR012902">
    <property type="entry name" value="N_methyl_site"/>
</dbReference>
<protein>
    <submittedName>
        <fullName evidence="2">Prepilin-type N-terminal cleavage/methylation domain-containing protein</fullName>
    </submittedName>
</protein>
<dbReference type="Pfam" id="PF07963">
    <property type="entry name" value="N_methyl"/>
    <property type="match status" value="1"/>
</dbReference>
<keyword evidence="1" id="KW-0472">Membrane</keyword>
<evidence type="ECO:0000313" key="2">
    <source>
        <dbReference type="EMBL" id="MBW7571554.1"/>
    </source>
</evidence>
<dbReference type="NCBIfam" id="TIGR02532">
    <property type="entry name" value="IV_pilin_GFxxxE"/>
    <property type="match status" value="1"/>
</dbReference>
<dbReference type="SUPFAM" id="SSF54523">
    <property type="entry name" value="Pili subunits"/>
    <property type="match status" value="1"/>
</dbReference>
<dbReference type="EMBL" id="JAGFNZ010000001">
    <property type="protein sequence ID" value="MBW7571554.1"/>
    <property type="molecule type" value="Genomic_DNA"/>
</dbReference>
<evidence type="ECO:0000256" key="1">
    <source>
        <dbReference type="SAM" id="Phobius"/>
    </source>
</evidence>
<accession>A0ABS7DJS1</accession>
<proteinExistence type="predicted"/>
<dbReference type="InterPro" id="IPR010916">
    <property type="entry name" value="TonB_box_CS"/>
</dbReference>
<comment type="caution">
    <text evidence="2">The sequence shown here is derived from an EMBL/GenBank/DDBJ whole genome shotgun (WGS) entry which is preliminary data.</text>
</comment>
<name>A0ABS7DJS1_9FIRM</name>
<dbReference type="Gene3D" id="3.30.700.10">
    <property type="entry name" value="Glycoprotein, Type 4 Pilin"/>
    <property type="match status" value="1"/>
</dbReference>
<dbReference type="Proteomes" id="UP000719942">
    <property type="component" value="Unassembled WGS sequence"/>
</dbReference>
<keyword evidence="1" id="KW-1133">Transmembrane helix</keyword>
<keyword evidence="1" id="KW-0812">Transmembrane</keyword>
<evidence type="ECO:0000313" key="3">
    <source>
        <dbReference type="Proteomes" id="UP000719942"/>
    </source>
</evidence>
<dbReference type="PANTHER" id="PTHR30093">
    <property type="entry name" value="GENERAL SECRETION PATHWAY PROTEIN G"/>
    <property type="match status" value="1"/>
</dbReference>